<comment type="caution">
    <text evidence="1">The sequence shown here is derived from an EMBL/GenBank/DDBJ whole genome shotgun (WGS) entry which is preliminary data.</text>
</comment>
<feature type="non-terminal residue" evidence="1">
    <location>
        <position position="52"/>
    </location>
</feature>
<name>A0A392W103_9FABA</name>
<proteinExistence type="predicted"/>
<dbReference type="AlphaFoldDB" id="A0A392W103"/>
<dbReference type="Proteomes" id="UP000265520">
    <property type="component" value="Unassembled WGS sequence"/>
</dbReference>
<evidence type="ECO:0000313" key="2">
    <source>
        <dbReference type="Proteomes" id="UP000265520"/>
    </source>
</evidence>
<sequence>MPFVVWNEWFTVHQLQRHSVVPIEDHGPVRWEKLGVGWLKYNVDVAFVVGYG</sequence>
<accession>A0A392W103</accession>
<evidence type="ECO:0000313" key="1">
    <source>
        <dbReference type="EMBL" id="MCI94318.1"/>
    </source>
</evidence>
<dbReference type="EMBL" id="LXQA011352917">
    <property type="protein sequence ID" value="MCI94318.1"/>
    <property type="molecule type" value="Genomic_DNA"/>
</dbReference>
<organism evidence="1 2">
    <name type="scientific">Trifolium medium</name>
    <dbReference type="NCBI Taxonomy" id="97028"/>
    <lineage>
        <taxon>Eukaryota</taxon>
        <taxon>Viridiplantae</taxon>
        <taxon>Streptophyta</taxon>
        <taxon>Embryophyta</taxon>
        <taxon>Tracheophyta</taxon>
        <taxon>Spermatophyta</taxon>
        <taxon>Magnoliopsida</taxon>
        <taxon>eudicotyledons</taxon>
        <taxon>Gunneridae</taxon>
        <taxon>Pentapetalae</taxon>
        <taxon>rosids</taxon>
        <taxon>fabids</taxon>
        <taxon>Fabales</taxon>
        <taxon>Fabaceae</taxon>
        <taxon>Papilionoideae</taxon>
        <taxon>50 kb inversion clade</taxon>
        <taxon>NPAAA clade</taxon>
        <taxon>Hologalegina</taxon>
        <taxon>IRL clade</taxon>
        <taxon>Trifolieae</taxon>
        <taxon>Trifolium</taxon>
    </lineage>
</organism>
<protein>
    <submittedName>
        <fullName evidence="1">Uncharacterized protein</fullName>
    </submittedName>
</protein>
<reference evidence="1 2" key="1">
    <citation type="journal article" date="2018" name="Front. Plant Sci.">
        <title>Red Clover (Trifolium pratense) and Zigzag Clover (T. medium) - A Picture of Genomic Similarities and Differences.</title>
        <authorList>
            <person name="Dluhosova J."/>
            <person name="Istvanek J."/>
            <person name="Nedelnik J."/>
            <person name="Repkova J."/>
        </authorList>
    </citation>
    <scope>NUCLEOTIDE SEQUENCE [LARGE SCALE GENOMIC DNA]</scope>
    <source>
        <strain evidence="2">cv. 10/8</strain>
        <tissue evidence="1">Leaf</tissue>
    </source>
</reference>
<keyword evidence="2" id="KW-1185">Reference proteome</keyword>